<gene>
    <name evidence="1" type="ORF">LTR09_005757</name>
</gene>
<dbReference type="SUPFAM" id="SSF56059">
    <property type="entry name" value="Glutathione synthetase ATP-binding domain-like"/>
    <property type="match status" value="1"/>
</dbReference>
<dbReference type="InterPro" id="IPR053191">
    <property type="entry name" value="DcsG_Biosynth_Enzyme"/>
</dbReference>
<evidence type="ECO:0000313" key="1">
    <source>
        <dbReference type="EMBL" id="KAK3053131.1"/>
    </source>
</evidence>
<sequence length="197" mass="22046">MKFLNDADLVLWNMDKATYLKDLRQAGFEVPETTFLHQTARCGSAKGLTDAVTSLDVCKAGCPVVVKPSISAPAKLTHLLRDPQTLSDQDVTFFDHLLSAKLQNSLMAQAFEPTIANGEYSLIFLAVLYTATKVVDYIEAKFGRRDGESVVAYARIDGIMGSTDEFALMEVELIELELWVEEHADPRRREAFYQCFL</sequence>
<dbReference type="EMBL" id="JAWDJX010000017">
    <property type="protein sequence ID" value="KAK3053131.1"/>
    <property type="molecule type" value="Genomic_DNA"/>
</dbReference>
<evidence type="ECO:0000313" key="2">
    <source>
        <dbReference type="Proteomes" id="UP001271007"/>
    </source>
</evidence>
<reference evidence="1" key="1">
    <citation type="submission" date="2023-04" db="EMBL/GenBank/DDBJ databases">
        <title>Black Yeasts Isolated from many extreme environments.</title>
        <authorList>
            <person name="Coleine C."/>
            <person name="Stajich J.E."/>
            <person name="Selbmann L."/>
        </authorList>
    </citation>
    <scope>NUCLEOTIDE SEQUENCE</scope>
    <source>
        <strain evidence="1">CCFEE 5312</strain>
    </source>
</reference>
<dbReference type="PANTHER" id="PTHR39217">
    <property type="match status" value="1"/>
</dbReference>
<accession>A0AAJ0DG14</accession>
<dbReference type="PANTHER" id="PTHR39217:SF1">
    <property type="entry name" value="GLUTATHIONE SYNTHETASE"/>
    <property type="match status" value="1"/>
</dbReference>
<keyword evidence="2" id="KW-1185">Reference proteome</keyword>
<proteinExistence type="predicted"/>
<dbReference type="Proteomes" id="UP001271007">
    <property type="component" value="Unassembled WGS sequence"/>
</dbReference>
<name>A0AAJ0DG14_9PEZI</name>
<dbReference type="AlphaFoldDB" id="A0AAJ0DG14"/>
<comment type="caution">
    <text evidence="1">The sequence shown here is derived from an EMBL/GenBank/DDBJ whole genome shotgun (WGS) entry which is preliminary data.</text>
</comment>
<protein>
    <submittedName>
        <fullName evidence="1">Uncharacterized protein</fullName>
    </submittedName>
</protein>
<organism evidence="1 2">
    <name type="scientific">Extremus antarcticus</name>
    <dbReference type="NCBI Taxonomy" id="702011"/>
    <lineage>
        <taxon>Eukaryota</taxon>
        <taxon>Fungi</taxon>
        <taxon>Dikarya</taxon>
        <taxon>Ascomycota</taxon>
        <taxon>Pezizomycotina</taxon>
        <taxon>Dothideomycetes</taxon>
        <taxon>Dothideomycetidae</taxon>
        <taxon>Mycosphaerellales</taxon>
        <taxon>Extremaceae</taxon>
        <taxon>Extremus</taxon>
    </lineage>
</organism>